<comment type="caution">
    <text evidence="14">The sequence shown here is derived from an EMBL/GenBank/DDBJ whole genome shotgun (WGS) entry which is preliminary data.</text>
</comment>
<reference evidence="14" key="1">
    <citation type="journal article" date="2014" name="Int. J. Syst. Evol. Microbiol.">
        <title>Complete genome sequence of Corynebacterium casei LMG S-19264T (=DSM 44701T), isolated from a smear-ripened cheese.</title>
        <authorList>
            <consortium name="US DOE Joint Genome Institute (JGI-PGF)"/>
            <person name="Walter F."/>
            <person name="Albersmeier A."/>
            <person name="Kalinowski J."/>
            <person name="Ruckert C."/>
        </authorList>
    </citation>
    <scope>NUCLEOTIDE SEQUENCE</scope>
    <source>
        <strain evidence="14">CGMCC 1.12919</strain>
    </source>
</reference>
<reference evidence="14" key="2">
    <citation type="submission" date="2020-09" db="EMBL/GenBank/DDBJ databases">
        <authorList>
            <person name="Sun Q."/>
            <person name="Zhou Y."/>
        </authorList>
    </citation>
    <scope>NUCLEOTIDE SEQUENCE</scope>
    <source>
        <strain evidence="14">CGMCC 1.12919</strain>
    </source>
</reference>
<dbReference type="SMART" id="SM00388">
    <property type="entry name" value="HisKA"/>
    <property type="match status" value="1"/>
</dbReference>
<dbReference type="Proteomes" id="UP000637002">
    <property type="component" value="Unassembled WGS sequence"/>
</dbReference>
<keyword evidence="7" id="KW-0067">ATP-binding</keyword>
<keyword evidence="4" id="KW-0808">Transferase</keyword>
<evidence type="ECO:0000256" key="7">
    <source>
        <dbReference type="ARBA" id="ARBA00022840"/>
    </source>
</evidence>
<dbReference type="EC" id="2.7.13.3" evidence="2"/>
<dbReference type="Pfam" id="PF02518">
    <property type="entry name" value="HATPase_c"/>
    <property type="match status" value="1"/>
</dbReference>
<dbReference type="Gene3D" id="3.30.565.10">
    <property type="entry name" value="Histidine kinase-like ATPase, C-terminal domain"/>
    <property type="match status" value="1"/>
</dbReference>
<dbReference type="PROSITE" id="PS50110">
    <property type="entry name" value="RESPONSE_REGULATORY"/>
    <property type="match status" value="1"/>
</dbReference>
<dbReference type="Gene3D" id="3.30.450.20">
    <property type="entry name" value="PAS domain"/>
    <property type="match status" value="4"/>
</dbReference>
<dbReference type="EMBL" id="BMGG01000001">
    <property type="protein sequence ID" value="GGC47279.1"/>
    <property type="molecule type" value="Genomic_DNA"/>
</dbReference>
<dbReference type="GO" id="GO:0005524">
    <property type="term" value="F:ATP binding"/>
    <property type="evidence" value="ECO:0007669"/>
    <property type="project" value="UniProtKB-KW"/>
</dbReference>
<proteinExistence type="predicted"/>
<dbReference type="InterPro" id="IPR036097">
    <property type="entry name" value="HisK_dim/P_sf"/>
</dbReference>
<dbReference type="InterPro" id="IPR035965">
    <property type="entry name" value="PAS-like_dom_sf"/>
</dbReference>
<dbReference type="PANTHER" id="PTHR43065">
    <property type="entry name" value="SENSOR HISTIDINE KINASE"/>
    <property type="match status" value="1"/>
</dbReference>
<organism evidence="14 15">
    <name type="scientific">Chelatococcus reniformis</name>
    <dbReference type="NCBI Taxonomy" id="1494448"/>
    <lineage>
        <taxon>Bacteria</taxon>
        <taxon>Pseudomonadati</taxon>
        <taxon>Pseudomonadota</taxon>
        <taxon>Alphaproteobacteria</taxon>
        <taxon>Hyphomicrobiales</taxon>
        <taxon>Chelatococcaceae</taxon>
        <taxon>Chelatococcus</taxon>
    </lineage>
</organism>
<evidence type="ECO:0000256" key="5">
    <source>
        <dbReference type="ARBA" id="ARBA00022741"/>
    </source>
</evidence>
<dbReference type="SMART" id="SM00086">
    <property type="entry name" value="PAC"/>
    <property type="match status" value="3"/>
</dbReference>
<evidence type="ECO:0000256" key="9">
    <source>
        <dbReference type="PROSITE-ProRule" id="PRU00169"/>
    </source>
</evidence>
<feature type="modified residue" description="4-aspartylphosphate" evidence="9">
    <location>
        <position position="1065"/>
    </location>
</feature>
<dbReference type="SMART" id="SM00448">
    <property type="entry name" value="REC"/>
    <property type="match status" value="1"/>
</dbReference>
<keyword evidence="5" id="KW-0547">Nucleotide-binding</keyword>
<keyword evidence="3 9" id="KW-0597">Phosphoprotein</keyword>
<dbReference type="InterPro" id="IPR003594">
    <property type="entry name" value="HATPase_dom"/>
</dbReference>
<dbReference type="InterPro" id="IPR000014">
    <property type="entry name" value="PAS"/>
</dbReference>
<dbReference type="InterPro" id="IPR001789">
    <property type="entry name" value="Sig_transdc_resp-reg_receiver"/>
</dbReference>
<dbReference type="Pfam" id="PF00512">
    <property type="entry name" value="HisKA"/>
    <property type="match status" value="1"/>
</dbReference>
<feature type="domain" description="PAC" evidence="13">
    <location>
        <begin position="120"/>
        <end position="173"/>
    </location>
</feature>
<dbReference type="SUPFAM" id="SSF47384">
    <property type="entry name" value="Homodimeric domain of signal transducing histidine kinase"/>
    <property type="match status" value="1"/>
</dbReference>
<dbReference type="InterPro" id="IPR036890">
    <property type="entry name" value="HATPase_C_sf"/>
</dbReference>
<evidence type="ECO:0000259" key="10">
    <source>
        <dbReference type="PROSITE" id="PS50109"/>
    </source>
</evidence>
<name>A0A916TX62_9HYPH</name>
<dbReference type="InterPro" id="IPR011006">
    <property type="entry name" value="CheY-like_superfamily"/>
</dbReference>
<evidence type="ECO:0000256" key="3">
    <source>
        <dbReference type="ARBA" id="ARBA00022553"/>
    </source>
</evidence>
<dbReference type="SUPFAM" id="SSF55781">
    <property type="entry name" value="GAF domain-like"/>
    <property type="match status" value="1"/>
</dbReference>
<dbReference type="Pfam" id="PF00072">
    <property type="entry name" value="Response_reg"/>
    <property type="match status" value="1"/>
</dbReference>
<evidence type="ECO:0000256" key="8">
    <source>
        <dbReference type="ARBA" id="ARBA00023012"/>
    </source>
</evidence>
<dbReference type="SUPFAM" id="SSF55785">
    <property type="entry name" value="PYP-like sensor domain (PAS domain)"/>
    <property type="match status" value="4"/>
</dbReference>
<dbReference type="PRINTS" id="PR00344">
    <property type="entry name" value="BCTRLSENSOR"/>
</dbReference>
<dbReference type="CDD" id="cd00130">
    <property type="entry name" value="PAS"/>
    <property type="match status" value="2"/>
</dbReference>
<feature type="domain" description="PAS" evidence="12">
    <location>
        <begin position="305"/>
        <end position="377"/>
    </location>
</feature>
<dbReference type="InterPro" id="IPR005467">
    <property type="entry name" value="His_kinase_dom"/>
</dbReference>
<dbReference type="InterPro" id="IPR003661">
    <property type="entry name" value="HisK_dim/P_dom"/>
</dbReference>
<dbReference type="InterPro" id="IPR013655">
    <property type="entry name" value="PAS_fold_3"/>
</dbReference>
<feature type="domain" description="Response regulatory" evidence="11">
    <location>
        <begin position="1014"/>
        <end position="1131"/>
    </location>
</feature>
<gene>
    <name evidence="14" type="ORF">GCM10010994_03060</name>
</gene>
<feature type="domain" description="Histidine kinase" evidence="10">
    <location>
        <begin position="768"/>
        <end position="992"/>
    </location>
</feature>
<keyword evidence="8" id="KW-0902">Two-component regulatory system</keyword>
<evidence type="ECO:0000256" key="6">
    <source>
        <dbReference type="ARBA" id="ARBA00022777"/>
    </source>
</evidence>
<dbReference type="CDD" id="cd16919">
    <property type="entry name" value="HATPase_CckA-like"/>
    <property type="match status" value="1"/>
</dbReference>
<protein>
    <recommendedName>
        <fullName evidence="2">histidine kinase</fullName>
        <ecNumber evidence="2">2.7.13.3</ecNumber>
    </recommendedName>
</protein>
<dbReference type="SMART" id="SM00387">
    <property type="entry name" value="HATPase_c"/>
    <property type="match status" value="1"/>
</dbReference>
<evidence type="ECO:0000259" key="11">
    <source>
        <dbReference type="PROSITE" id="PS50110"/>
    </source>
</evidence>
<dbReference type="InterPro" id="IPR001610">
    <property type="entry name" value="PAC"/>
</dbReference>
<sequence length="1137" mass="124715">MADASRVSAGTTTEARWSSSGMGRLIADYDWSASSLGSRQAWPAALEHAVRLMLPARAQIVLFWGPDYAALYNDAYAPTIGVKHPRALGRPAVENWGELWDDLEPLLRRVRETGETVFATDRPFYIERSGAGENVYFDISYSPVFEDDGGVGGVLCIVSETTHRVRAEQRATAENERLAHMFDQAPGFVALLEGPEHIIRLTNAAHQEIIGGRDVIGKPIRAALPEIEGQGFFELLDNVYRSGKAFTASAMKAMVRRSPGAPLEERYADFVYQPISGPDGATTGIFVQGTDVTEQWRAIEARRDSENRLALAAEAAAIGTWEFNPATGELRWDSRCRQLFGLGADDPVDYDGAFLAGLHPEDRARVDAAVARALAADSPGHFDVEHRTIGLRDGVERWLAATGQRFIGTDGTVRFVGVVIDITGRKRAEAELARSGRALREESHALEILNTTAANIAAELELETLVQAVVDAGVELSGAQFGAFFYNRVDEKGESYTLYSLSGAPLDAFAGFPMPRNTPVFAPTFTGEGVVRSDDITRDQRYGRNPPRAGMPPGHLPVRSYLAVPVASRSGTVIGGLFFGHAAPGMFSERSERLVTGLAAQAAIGIDNATLFETLQRLNQVLESRVAERTRERDRIWHLSRDPFLVADAEGHWLAVSPMWSELLGWSERELLGRTSEWMEHPDDRRRTRAQIGQLAKGDVPARFENRFRSKAGDYRWFSWTAVRDGDQLYCVARDVTREKEAADALQQAEEALRQAQKMETLGQLTGGVAHDFNNLLQVVSGNLELLQRNLPADAARLRRAADNAMNGARRAATLTQRLLAFSRRQPLTPRQIDPSKLVSGMSELLRRSLGETIEIETVHGSGLWRVEVDPNQLENAILNLAVNARDAMATGGKLTIETSNTLIDRDYVTRHAELTAGQYVVISVSDTGTGMDSETLQHAFEPFFTTKEVGKGTGLGLSMVYGFVKQSGGHVKIYSEPREGTSVKIYLPRLLAAADDTEPATDHGVPDGSLSEVVLVCEDDDDVRAYSVEVLRELGYTVIEAADGPAALKLLEGDDRRVDLLFTDVVLPGGMSGAALAVQARAVRPRLKVLFTTGYARNAIVHHGRLDPGVELITKPFSFTELATRVRDILDFQRED</sequence>
<dbReference type="SMART" id="SM00091">
    <property type="entry name" value="PAS"/>
    <property type="match status" value="3"/>
</dbReference>
<keyword evidence="15" id="KW-1185">Reference proteome</keyword>
<dbReference type="CDD" id="cd00082">
    <property type="entry name" value="HisKA"/>
    <property type="match status" value="1"/>
</dbReference>
<dbReference type="PROSITE" id="PS50109">
    <property type="entry name" value="HIS_KIN"/>
    <property type="match status" value="1"/>
</dbReference>
<dbReference type="CDD" id="cd18161">
    <property type="entry name" value="REC_hyHK_blue-like"/>
    <property type="match status" value="1"/>
</dbReference>
<evidence type="ECO:0000313" key="15">
    <source>
        <dbReference type="Proteomes" id="UP000637002"/>
    </source>
</evidence>
<dbReference type="RefSeq" id="WP_210324423.1">
    <property type="nucleotide sequence ID" value="NZ_BMGG01000001.1"/>
</dbReference>
<dbReference type="SMART" id="SM00065">
    <property type="entry name" value="GAF"/>
    <property type="match status" value="1"/>
</dbReference>
<evidence type="ECO:0000256" key="2">
    <source>
        <dbReference type="ARBA" id="ARBA00012438"/>
    </source>
</evidence>
<evidence type="ECO:0000313" key="14">
    <source>
        <dbReference type="EMBL" id="GGC47279.1"/>
    </source>
</evidence>
<dbReference type="SUPFAM" id="SSF52172">
    <property type="entry name" value="CheY-like"/>
    <property type="match status" value="1"/>
</dbReference>
<dbReference type="Pfam" id="PF08448">
    <property type="entry name" value="PAS_4"/>
    <property type="match status" value="1"/>
</dbReference>
<comment type="catalytic activity">
    <reaction evidence="1">
        <text>ATP + protein L-histidine = ADP + protein N-phospho-L-histidine.</text>
        <dbReference type="EC" id="2.7.13.3"/>
    </reaction>
</comment>
<dbReference type="GO" id="GO:0000155">
    <property type="term" value="F:phosphorelay sensor kinase activity"/>
    <property type="evidence" value="ECO:0007669"/>
    <property type="project" value="InterPro"/>
</dbReference>
<evidence type="ECO:0000256" key="4">
    <source>
        <dbReference type="ARBA" id="ARBA00022679"/>
    </source>
</evidence>
<dbReference type="AlphaFoldDB" id="A0A916TX62"/>
<dbReference type="InterPro" id="IPR029016">
    <property type="entry name" value="GAF-like_dom_sf"/>
</dbReference>
<evidence type="ECO:0000259" key="13">
    <source>
        <dbReference type="PROSITE" id="PS50113"/>
    </source>
</evidence>
<dbReference type="InterPro" id="IPR003018">
    <property type="entry name" value="GAF"/>
</dbReference>
<feature type="domain" description="PAC" evidence="13">
    <location>
        <begin position="382"/>
        <end position="434"/>
    </location>
</feature>
<dbReference type="NCBIfam" id="TIGR00229">
    <property type="entry name" value="sensory_box"/>
    <property type="match status" value="2"/>
</dbReference>
<dbReference type="Pfam" id="PF13185">
    <property type="entry name" value="GAF_2"/>
    <property type="match status" value="1"/>
</dbReference>
<dbReference type="Gene3D" id="2.10.70.100">
    <property type="match status" value="1"/>
</dbReference>
<dbReference type="PROSITE" id="PS50112">
    <property type="entry name" value="PAS"/>
    <property type="match status" value="2"/>
</dbReference>
<accession>A0A916TX62</accession>
<dbReference type="Gene3D" id="3.30.450.40">
    <property type="match status" value="1"/>
</dbReference>
<dbReference type="Gene3D" id="3.40.50.2300">
    <property type="match status" value="1"/>
</dbReference>
<dbReference type="InterPro" id="IPR013656">
    <property type="entry name" value="PAS_4"/>
</dbReference>
<dbReference type="SUPFAM" id="SSF55874">
    <property type="entry name" value="ATPase domain of HSP90 chaperone/DNA topoisomerase II/histidine kinase"/>
    <property type="match status" value="1"/>
</dbReference>
<feature type="domain" description="PAS" evidence="12">
    <location>
        <begin position="642"/>
        <end position="699"/>
    </location>
</feature>
<dbReference type="Gene3D" id="1.10.287.130">
    <property type="match status" value="1"/>
</dbReference>
<dbReference type="InterPro" id="IPR000700">
    <property type="entry name" value="PAS-assoc_C"/>
</dbReference>
<keyword evidence="6" id="KW-0418">Kinase</keyword>
<evidence type="ECO:0000256" key="1">
    <source>
        <dbReference type="ARBA" id="ARBA00000085"/>
    </source>
</evidence>
<dbReference type="PROSITE" id="PS50113">
    <property type="entry name" value="PAC"/>
    <property type="match status" value="2"/>
</dbReference>
<dbReference type="PANTHER" id="PTHR43065:SF46">
    <property type="entry name" value="C4-DICARBOXYLATE TRANSPORT SENSOR PROTEIN DCTB"/>
    <property type="match status" value="1"/>
</dbReference>
<evidence type="ECO:0000259" key="12">
    <source>
        <dbReference type="PROSITE" id="PS50112"/>
    </source>
</evidence>
<dbReference type="Pfam" id="PF08447">
    <property type="entry name" value="PAS_3"/>
    <property type="match status" value="2"/>
</dbReference>
<dbReference type="InterPro" id="IPR004358">
    <property type="entry name" value="Sig_transdc_His_kin-like_C"/>
</dbReference>